<name>A0A1M4Y039_9ACTN</name>
<dbReference type="AlphaFoldDB" id="A0A1M4Y039"/>
<dbReference type="OrthoDB" id="141240at2"/>
<gene>
    <name evidence="1" type="ORF">SAMN02745225_02190</name>
</gene>
<sequence>MNLALFLAVARDLKTGFVKRFLTLCLVASTITFAQGLGVSTPNYLTFTNYGSDVVVMGRIFNDRSPVLSSHPILAPDAQIWPAPRRLSPMIPQAPSYEGEWSPVGQRGLGGAVVFDTVVTPYPGATTVSVAWIDQTNASLSIYAGTTQPQGSFPYQGYVAPSLQSQLVAAFEGGFQFQVANGGFYEAGTTAIPLRYGAASLVQYDNGTLNIGSWGPEVQMNSQVYAVRQNLTLLIDNGSISPETQVNPLVTWGYSLGNLLATWRSGVGITAGGNLIWVGGPGLSPYMLAKVLQWAGAVRAMQLDINPDWVNFATYTYQQGIGAVGSNLSPAMYFPASHYLSPFWRDFVAVFLRN</sequence>
<keyword evidence="2" id="KW-1185">Reference proteome</keyword>
<organism evidence="1 2">
    <name type="scientific">Ferrithrix thermotolerans DSM 19514</name>
    <dbReference type="NCBI Taxonomy" id="1121881"/>
    <lineage>
        <taxon>Bacteria</taxon>
        <taxon>Bacillati</taxon>
        <taxon>Actinomycetota</taxon>
        <taxon>Acidimicrobiia</taxon>
        <taxon>Acidimicrobiales</taxon>
        <taxon>Acidimicrobiaceae</taxon>
        <taxon>Ferrithrix</taxon>
    </lineage>
</organism>
<dbReference type="STRING" id="1121881.SAMN02745225_02190"/>
<evidence type="ECO:0008006" key="3">
    <source>
        <dbReference type="Google" id="ProtNLM"/>
    </source>
</evidence>
<dbReference type="EMBL" id="FQUL01000050">
    <property type="protein sequence ID" value="SHE99039.1"/>
    <property type="molecule type" value="Genomic_DNA"/>
</dbReference>
<evidence type="ECO:0000313" key="1">
    <source>
        <dbReference type="EMBL" id="SHE99039.1"/>
    </source>
</evidence>
<dbReference type="Proteomes" id="UP000184295">
    <property type="component" value="Unassembled WGS sequence"/>
</dbReference>
<evidence type="ECO:0000313" key="2">
    <source>
        <dbReference type="Proteomes" id="UP000184295"/>
    </source>
</evidence>
<reference evidence="2" key="1">
    <citation type="submission" date="2016-11" db="EMBL/GenBank/DDBJ databases">
        <authorList>
            <person name="Varghese N."/>
            <person name="Submissions S."/>
        </authorList>
    </citation>
    <scope>NUCLEOTIDE SEQUENCE [LARGE SCALE GENOMIC DNA]</scope>
    <source>
        <strain evidence="2">DSM 19514</strain>
    </source>
</reference>
<dbReference type="RefSeq" id="WP_143146532.1">
    <property type="nucleotide sequence ID" value="NZ_FQUL01000050.1"/>
</dbReference>
<proteinExistence type="predicted"/>
<protein>
    <recommendedName>
        <fullName evidence="3">Phosphodiester glycosidase domain-containing protein</fullName>
    </recommendedName>
</protein>
<accession>A0A1M4Y039</accession>